<evidence type="ECO:0000256" key="5">
    <source>
        <dbReference type="ARBA" id="ARBA00048791"/>
    </source>
</evidence>
<keyword evidence="8" id="KW-1185">Reference proteome</keyword>
<comment type="catalytic activity">
    <reaction evidence="5 6">
        <text>2-deoxy-D-ribose 5-phosphate = D-glyceraldehyde 3-phosphate + acetaldehyde</text>
        <dbReference type="Rhea" id="RHEA:12821"/>
        <dbReference type="ChEBI" id="CHEBI:15343"/>
        <dbReference type="ChEBI" id="CHEBI:59776"/>
        <dbReference type="ChEBI" id="CHEBI:62877"/>
        <dbReference type="EC" id="4.1.2.4"/>
    </reaction>
</comment>
<dbReference type="EC" id="4.1.2.4" evidence="6"/>
<dbReference type="InterPro" id="IPR011343">
    <property type="entry name" value="DeoC"/>
</dbReference>
<dbReference type="GO" id="GO:0004139">
    <property type="term" value="F:deoxyribose-phosphate aldolase activity"/>
    <property type="evidence" value="ECO:0007669"/>
    <property type="project" value="UniProtKB-EC"/>
</dbReference>
<comment type="caution">
    <text evidence="7">The sequence shown here is derived from an EMBL/GenBank/DDBJ whole genome shotgun (WGS) entry which is preliminary data.</text>
</comment>
<dbReference type="InterPro" id="IPR002915">
    <property type="entry name" value="DeoC/FbaB/LacD_aldolase"/>
</dbReference>
<comment type="pathway">
    <text evidence="6">Carbohydrate degradation; 2-deoxy-D-ribose 1-phosphate degradation; D-glyceraldehyde 3-phosphate and acetaldehyde from 2-deoxy-alpha-D-ribose 1-phosphate: step 2/2.</text>
</comment>
<dbReference type="InterPro" id="IPR028581">
    <property type="entry name" value="DeoC_typeI"/>
</dbReference>
<dbReference type="InterPro" id="IPR013785">
    <property type="entry name" value="Aldolase_TIM"/>
</dbReference>
<organism evidence="7 8">
    <name type="scientific">Dokdonia ponticola</name>
    <dbReference type="NCBI Taxonomy" id="2041041"/>
    <lineage>
        <taxon>Bacteria</taxon>
        <taxon>Pseudomonadati</taxon>
        <taxon>Bacteroidota</taxon>
        <taxon>Flavobacteriia</taxon>
        <taxon>Flavobacteriales</taxon>
        <taxon>Flavobacteriaceae</taxon>
        <taxon>Dokdonia</taxon>
    </lineage>
</organism>
<keyword evidence="3 6" id="KW-0456">Lyase</keyword>
<evidence type="ECO:0000256" key="6">
    <source>
        <dbReference type="HAMAP-Rule" id="MF_00114"/>
    </source>
</evidence>
<evidence type="ECO:0000313" key="8">
    <source>
        <dbReference type="Proteomes" id="UP001596043"/>
    </source>
</evidence>
<dbReference type="NCBIfam" id="TIGR00126">
    <property type="entry name" value="deoC"/>
    <property type="match status" value="1"/>
</dbReference>
<feature type="active site" description="Proton donor/acceptor" evidence="6">
    <location>
        <position position="89"/>
    </location>
</feature>
<evidence type="ECO:0000313" key="7">
    <source>
        <dbReference type="EMBL" id="MFC4633125.1"/>
    </source>
</evidence>
<accession>A0ABV9HVS0</accession>
<dbReference type="PANTHER" id="PTHR10889:SF1">
    <property type="entry name" value="DEOXYRIBOSE-PHOSPHATE ALDOLASE"/>
    <property type="match status" value="1"/>
</dbReference>
<keyword evidence="2 6" id="KW-0963">Cytoplasm</keyword>
<dbReference type="PANTHER" id="PTHR10889">
    <property type="entry name" value="DEOXYRIBOSE-PHOSPHATE ALDOLASE"/>
    <property type="match status" value="1"/>
</dbReference>
<dbReference type="SMART" id="SM01133">
    <property type="entry name" value="DeoC"/>
    <property type="match status" value="1"/>
</dbReference>
<dbReference type="CDD" id="cd00959">
    <property type="entry name" value="DeoC"/>
    <property type="match status" value="1"/>
</dbReference>
<protein>
    <recommendedName>
        <fullName evidence="6">Deoxyribose-phosphate aldolase</fullName>
        <shortName evidence="6">DERA</shortName>
        <ecNumber evidence="6">4.1.2.4</ecNumber>
    </recommendedName>
    <alternativeName>
        <fullName evidence="6">2-deoxy-D-ribose 5-phosphate aldolase</fullName>
    </alternativeName>
    <alternativeName>
        <fullName evidence="6">Phosphodeoxyriboaldolase</fullName>
        <shortName evidence="6">Deoxyriboaldolase</shortName>
    </alternativeName>
</protein>
<comment type="function">
    <text evidence="6">Catalyzes a reversible aldol reaction between acetaldehyde and D-glyceraldehyde 3-phosphate to generate 2-deoxy-D-ribose 5-phosphate.</text>
</comment>
<reference evidence="8" key="1">
    <citation type="journal article" date="2019" name="Int. J. Syst. Evol. Microbiol.">
        <title>The Global Catalogue of Microorganisms (GCM) 10K type strain sequencing project: providing services to taxonomists for standard genome sequencing and annotation.</title>
        <authorList>
            <consortium name="The Broad Institute Genomics Platform"/>
            <consortium name="The Broad Institute Genome Sequencing Center for Infectious Disease"/>
            <person name="Wu L."/>
            <person name="Ma J."/>
        </authorList>
    </citation>
    <scope>NUCLEOTIDE SEQUENCE [LARGE SCALE GENOMIC DNA]</scope>
    <source>
        <strain evidence="8">YJ-61-S</strain>
    </source>
</reference>
<name>A0ABV9HVS0_9FLAO</name>
<dbReference type="EMBL" id="JBHSFV010000002">
    <property type="protein sequence ID" value="MFC4633125.1"/>
    <property type="molecule type" value="Genomic_DNA"/>
</dbReference>
<dbReference type="Gene3D" id="3.20.20.70">
    <property type="entry name" value="Aldolase class I"/>
    <property type="match status" value="1"/>
</dbReference>
<evidence type="ECO:0000256" key="3">
    <source>
        <dbReference type="ARBA" id="ARBA00023239"/>
    </source>
</evidence>
<comment type="subcellular location">
    <subcellularLocation>
        <location evidence="6">Cytoplasm</location>
    </subcellularLocation>
</comment>
<proteinExistence type="inferred from homology"/>
<dbReference type="SUPFAM" id="SSF51569">
    <property type="entry name" value="Aldolase"/>
    <property type="match status" value="1"/>
</dbReference>
<dbReference type="PIRSF" id="PIRSF001357">
    <property type="entry name" value="DeoC"/>
    <property type="match status" value="1"/>
</dbReference>
<evidence type="ECO:0000256" key="1">
    <source>
        <dbReference type="ARBA" id="ARBA00010936"/>
    </source>
</evidence>
<dbReference type="Pfam" id="PF01791">
    <property type="entry name" value="DeoC"/>
    <property type="match status" value="1"/>
</dbReference>
<gene>
    <name evidence="6 7" type="primary">deoC</name>
    <name evidence="7" type="ORF">ACFO3O_04360</name>
</gene>
<dbReference type="HAMAP" id="MF_00114">
    <property type="entry name" value="DeoC_type1"/>
    <property type="match status" value="1"/>
</dbReference>
<sequence>MQINQYIDHTLLSPTATLDDIKRLCQEAIEYHFYAVCVPECYVSLARNYLTEYPIRVAATVGFPLGSMATITKITQAKNCITQGASEIDMVINIGFLKSGLDDKVEQEIASIKKAIGDHVLKVILEISYLSNNEKQRATTLAIKAGADFIKTSTGFGSNPVTPEDIILLKEFAGTDIQIKASGGIKDAKTAQLLIKAGASRIGTSAGVNIVT</sequence>
<evidence type="ECO:0000256" key="2">
    <source>
        <dbReference type="ARBA" id="ARBA00022490"/>
    </source>
</evidence>
<evidence type="ECO:0000256" key="4">
    <source>
        <dbReference type="ARBA" id="ARBA00023270"/>
    </source>
</evidence>
<feature type="active site" description="Schiff-base intermediate with acetaldehyde" evidence="6">
    <location>
        <position position="151"/>
    </location>
</feature>
<feature type="active site" description="Proton donor/acceptor" evidence="6">
    <location>
        <position position="180"/>
    </location>
</feature>
<dbReference type="Proteomes" id="UP001596043">
    <property type="component" value="Unassembled WGS sequence"/>
</dbReference>
<dbReference type="RefSeq" id="WP_379977317.1">
    <property type="nucleotide sequence ID" value="NZ_JBHSFV010000002.1"/>
</dbReference>
<comment type="similarity">
    <text evidence="1 6">Belongs to the DeoC/FbaB aldolase family. DeoC type 1 subfamily.</text>
</comment>
<keyword evidence="4 6" id="KW-0704">Schiff base</keyword>